<evidence type="ECO:0000256" key="2">
    <source>
        <dbReference type="ARBA" id="ARBA00023136"/>
    </source>
</evidence>
<keyword evidence="3" id="KW-1133">Transmembrane helix</keyword>
<name>A0A4V3HDA9_9BACL</name>
<evidence type="ECO:0000313" key="5">
    <source>
        <dbReference type="Proteomes" id="UP000294581"/>
    </source>
</evidence>
<comment type="caution">
    <text evidence="4">The sequence shown here is derived from an EMBL/GenBank/DDBJ whole genome shotgun (WGS) entry which is preliminary data.</text>
</comment>
<keyword evidence="5" id="KW-1185">Reference proteome</keyword>
<reference evidence="4 5" key="1">
    <citation type="submission" date="2019-03" db="EMBL/GenBank/DDBJ databases">
        <title>Genomic Encyclopedia of Type Strains, Phase IV (KMG-IV): sequencing the most valuable type-strain genomes for metagenomic binning, comparative biology and taxonomic classification.</title>
        <authorList>
            <person name="Goeker M."/>
        </authorList>
    </citation>
    <scope>NUCLEOTIDE SEQUENCE [LARGE SCALE GENOMIC DNA]</scope>
    <source>
        <strain evidence="4 5">DSM 17974</strain>
    </source>
</reference>
<dbReference type="PANTHER" id="PTHR22550">
    <property type="entry name" value="SPORE GERMINATION PROTEIN"/>
    <property type="match status" value="1"/>
</dbReference>
<sequence>MNYSLALPLRLLRHLMFWASVLLPALYVALLTYNQDLLPTPLIMSVAAQHSGIPFPTVLEALGMMIAFESLREAGTRLPRAVGQSVSIVGTLVIGDAAVRAGLVSPGMVIIVSATGVASFTLPALGLVQAARLLQFPFVIAASLFGLYGVLMLGLAVVGRLAALRSFGVPYLSPIAPNILGDMKDVVIRAPWWMMRTQPRQFEPKRMSRLGVRPRKSRGTRN</sequence>
<organism evidence="4 5">
    <name type="scientific">Alicyclobacillus sacchari</name>
    <dbReference type="NCBI Taxonomy" id="392010"/>
    <lineage>
        <taxon>Bacteria</taxon>
        <taxon>Bacillati</taxon>
        <taxon>Bacillota</taxon>
        <taxon>Bacilli</taxon>
        <taxon>Bacillales</taxon>
        <taxon>Alicyclobacillaceae</taxon>
        <taxon>Alicyclobacillus</taxon>
    </lineage>
</organism>
<keyword evidence="3" id="KW-0812">Transmembrane</keyword>
<evidence type="ECO:0000256" key="3">
    <source>
        <dbReference type="SAM" id="Phobius"/>
    </source>
</evidence>
<dbReference type="GO" id="GO:0016020">
    <property type="term" value="C:membrane"/>
    <property type="evidence" value="ECO:0007669"/>
    <property type="project" value="InterPro"/>
</dbReference>
<feature type="transmembrane region" description="Helical" evidence="3">
    <location>
        <begin position="109"/>
        <end position="130"/>
    </location>
</feature>
<dbReference type="AlphaFoldDB" id="A0A4V3HDA9"/>
<dbReference type="Proteomes" id="UP000294581">
    <property type="component" value="Unassembled WGS sequence"/>
</dbReference>
<dbReference type="InterPro" id="IPR004995">
    <property type="entry name" value="Spore_Ger"/>
</dbReference>
<dbReference type="PANTHER" id="PTHR22550:SF5">
    <property type="entry name" value="LEUCINE ZIPPER PROTEIN 4"/>
    <property type="match status" value="1"/>
</dbReference>
<keyword evidence="2 3" id="KW-0472">Membrane</keyword>
<dbReference type="InterPro" id="IPR050768">
    <property type="entry name" value="UPF0353/GerABKA_families"/>
</dbReference>
<accession>A0A4V3HDA9</accession>
<evidence type="ECO:0000313" key="4">
    <source>
        <dbReference type="EMBL" id="TDY40234.1"/>
    </source>
</evidence>
<comment type="similarity">
    <text evidence="1">Belongs to the GerABKA family.</text>
</comment>
<gene>
    <name evidence="4" type="ORF">C7445_1235</name>
</gene>
<dbReference type="GO" id="GO:0009847">
    <property type="term" value="P:spore germination"/>
    <property type="evidence" value="ECO:0007669"/>
    <property type="project" value="InterPro"/>
</dbReference>
<feature type="transmembrane region" description="Helical" evidence="3">
    <location>
        <begin position="136"/>
        <end position="158"/>
    </location>
</feature>
<evidence type="ECO:0000256" key="1">
    <source>
        <dbReference type="ARBA" id="ARBA00005278"/>
    </source>
</evidence>
<dbReference type="Pfam" id="PF03323">
    <property type="entry name" value="GerA"/>
    <property type="match status" value="1"/>
</dbReference>
<dbReference type="EMBL" id="SORF01000023">
    <property type="protein sequence ID" value="TDY40234.1"/>
    <property type="molecule type" value="Genomic_DNA"/>
</dbReference>
<proteinExistence type="inferred from homology"/>
<protein>
    <submittedName>
        <fullName evidence="4">GerA spore germination protein</fullName>
    </submittedName>
</protein>
<feature type="transmembrane region" description="Helical" evidence="3">
    <location>
        <begin position="12"/>
        <end position="33"/>
    </location>
</feature>